<dbReference type="GO" id="GO:0004825">
    <property type="term" value="F:methionine-tRNA ligase activity"/>
    <property type="evidence" value="ECO:0007669"/>
    <property type="project" value="UniProtKB-EC"/>
</dbReference>
<dbReference type="SUPFAM" id="SSF52374">
    <property type="entry name" value="Nucleotidylyl transferase"/>
    <property type="match status" value="1"/>
</dbReference>
<dbReference type="PANTHER" id="PTHR45765:SF1">
    <property type="entry name" value="METHIONINE--TRNA LIGASE, CYTOPLASMIC"/>
    <property type="match status" value="1"/>
</dbReference>
<dbReference type="InterPro" id="IPR014729">
    <property type="entry name" value="Rossmann-like_a/b/a_fold"/>
</dbReference>
<evidence type="ECO:0000256" key="9">
    <source>
        <dbReference type="ARBA" id="ARBA00023146"/>
    </source>
</evidence>
<evidence type="ECO:0000259" key="13">
    <source>
        <dbReference type="Pfam" id="PF09334"/>
    </source>
</evidence>
<evidence type="ECO:0000256" key="1">
    <source>
        <dbReference type="ARBA" id="ARBA00004496"/>
    </source>
</evidence>
<evidence type="ECO:0000256" key="4">
    <source>
        <dbReference type="ARBA" id="ARBA00022490"/>
    </source>
</evidence>
<reference evidence="16" key="1">
    <citation type="submission" date="2015-01" db="EMBL/GenBank/DDBJ databases">
        <authorList>
            <person name="Aksoy S."/>
            <person name="Warren W."/>
            <person name="Wilson R.K."/>
        </authorList>
    </citation>
    <scope>NUCLEOTIDE SEQUENCE [LARGE SCALE GENOMIC DNA]</scope>
    <source>
        <strain evidence="16">IAEA</strain>
    </source>
</reference>
<accession>A0A1B0C612</accession>
<evidence type="ECO:0000256" key="6">
    <source>
        <dbReference type="ARBA" id="ARBA00022741"/>
    </source>
</evidence>
<dbReference type="EMBL" id="JXJN01026405">
    <property type="status" value="NOT_ANNOTATED_CDS"/>
    <property type="molecule type" value="Genomic_DNA"/>
</dbReference>
<dbReference type="EC" id="6.1.1.10" evidence="2"/>
<feature type="domain" description="Methionyl/Leucyl tRNA synthetase" evidence="13">
    <location>
        <begin position="1"/>
        <end position="128"/>
    </location>
</feature>
<evidence type="ECO:0000256" key="10">
    <source>
        <dbReference type="ARBA" id="ARBA00030904"/>
    </source>
</evidence>
<dbReference type="InterPro" id="IPR023458">
    <property type="entry name" value="Met-tRNA_ligase_1"/>
</dbReference>
<dbReference type="GO" id="GO:0005829">
    <property type="term" value="C:cytosol"/>
    <property type="evidence" value="ECO:0007669"/>
    <property type="project" value="TreeGrafter"/>
</dbReference>
<dbReference type="Pfam" id="PF09334">
    <property type="entry name" value="tRNA-synt_1g"/>
    <property type="match status" value="2"/>
</dbReference>
<dbReference type="Gene3D" id="3.40.50.620">
    <property type="entry name" value="HUPs"/>
    <property type="match status" value="1"/>
</dbReference>
<comment type="similarity">
    <text evidence="12">Belongs to the class-I aminoacyl-tRNA synthetase family.</text>
</comment>
<keyword evidence="4" id="KW-0963">Cytoplasm</keyword>
<keyword evidence="8 12" id="KW-0648">Protein biosynthesis</keyword>
<keyword evidence="6 12" id="KW-0547">Nucleotide-binding</keyword>
<evidence type="ECO:0000313" key="16">
    <source>
        <dbReference type="Proteomes" id="UP000092460"/>
    </source>
</evidence>
<dbReference type="EnsemblMetazoa" id="GPPI050122-RA">
    <property type="protein sequence ID" value="GPPI050122-PA"/>
    <property type="gene ID" value="GPPI050122"/>
</dbReference>
<feature type="domain" description="Methionyl/Leucyl tRNA synthetase" evidence="13">
    <location>
        <begin position="129"/>
        <end position="172"/>
    </location>
</feature>
<dbReference type="SUPFAM" id="SSF47323">
    <property type="entry name" value="Anticodon-binding domain of a subclass of class I aminoacyl-tRNA synthetases"/>
    <property type="match status" value="1"/>
</dbReference>
<keyword evidence="9 12" id="KW-0030">Aminoacyl-tRNA synthetase</keyword>
<dbReference type="InterPro" id="IPR041872">
    <property type="entry name" value="Anticodon_Met"/>
</dbReference>
<dbReference type="STRING" id="67801.A0A1B0C612"/>
<evidence type="ECO:0000256" key="7">
    <source>
        <dbReference type="ARBA" id="ARBA00022840"/>
    </source>
</evidence>
<organism evidence="15 16">
    <name type="scientific">Glossina palpalis gambiensis</name>
    <dbReference type="NCBI Taxonomy" id="67801"/>
    <lineage>
        <taxon>Eukaryota</taxon>
        <taxon>Metazoa</taxon>
        <taxon>Ecdysozoa</taxon>
        <taxon>Arthropoda</taxon>
        <taxon>Hexapoda</taxon>
        <taxon>Insecta</taxon>
        <taxon>Pterygota</taxon>
        <taxon>Neoptera</taxon>
        <taxon>Endopterygota</taxon>
        <taxon>Diptera</taxon>
        <taxon>Brachycera</taxon>
        <taxon>Muscomorpha</taxon>
        <taxon>Hippoboscoidea</taxon>
        <taxon>Glossinidae</taxon>
        <taxon>Glossina</taxon>
    </lineage>
</organism>
<evidence type="ECO:0000259" key="14">
    <source>
        <dbReference type="Pfam" id="PF19303"/>
    </source>
</evidence>
<comment type="catalytic activity">
    <reaction evidence="11">
        <text>tRNA(Met) + L-methionine + ATP = L-methionyl-tRNA(Met) + AMP + diphosphate</text>
        <dbReference type="Rhea" id="RHEA:13481"/>
        <dbReference type="Rhea" id="RHEA-COMP:9667"/>
        <dbReference type="Rhea" id="RHEA-COMP:9698"/>
        <dbReference type="ChEBI" id="CHEBI:30616"/>
        <dbReference type="ChEBI" id="CHEBI:33019"/>
        <dbReference type="ChEBI" id="CHEBI:57844"/>
        <dbReference type="ChEBI" id="CHEBI:78442"/>
        <dbReference type="ChEBI" id="CHEBI:78530"/>
        <dbReference type="ChEBI" id="CHEBI:456215"/>
        <dbReference type="EC" id="6.1.1.10"/>
    </reaction>
</comment>
<proteinExistence type="inferred from homology"/>
<dbReference type="GO" id="GO:0005524">
    <property type="term" value="F:ATP binding"/>
    <property type="evidence" value="ECO:0007669"/>
    <property type="project" value="UniProtKB-KW"/>
</dbReference>
<protein>
    <recommendedName>
        <fullName evidence="3">Methionine--tRNA ligase, cytoplasmic</fullName>
        <ecNumber evidence="2">6.1.1.10</ecNumber>
    </recommendedName>
    <alternativeName>
        <fullName evidence="10">Methionyl-tRNA synthetase</fullName>
    </alternativeName>
</protein>
<keyword evidence="16" id="KW-1185">Reference proteome</keyword>
<evidence type="ECO:0000256" key="8">
    <source>
        <dbReference type="ARBA" id="ARBA00022917"/>
    </source>
</evidence>
<keyword evidence="7 12" id="KW-0067">ATP-binding</keyword>
<dbReference type="GO" id="GO:0006431">
    <property type="term" value="P:methionyl-tRNA aminoacylation"/>
    <property type="evidence" value="ECO:0007669"/>
    <property type="project" value="TreeGrafter"/>
</dbReference>
<dbReference type="PANTHER" id="PTHR45765">
    <property type="entry name" value="METHIONINE--TRNA LIGASE"/>
    <property type="match status" value="1"/>
</dbReference>
<dbReference type="Pfam" id="PF19303">
    <property type="entry name" value="Anticodon_3"/>
    <property type="match status" value="1"/>
</dbReference>
<dbReference type="InterPro" id="IPR029038">
    <property type="entry name" value="MetRS_Zn"/>
</dbReference>
<dbReference type="AlphaFoldDB" id="A0A1B0C612"/>
<evidence type="ECO:0000256" key="11">
    <source>
        <dbReference type="ARBA" id="ARBA00047364"/>
    </source>
</evidence>
<dbReference type="Gene3D" id="1.10.730.10">
    <property type="entry name" value="Isoleucyl-tRNA Synthetase, Domain 1"/>
    <property type="match status" value="1"/>
</dbReference>
<feature type="domain" description="Methionyl-tRNA synthetase anticodon-binding" evidence="14">
    <location>
        <begin position="212"/>
        <end position="295"/>
    </location>
</feature>
<evidence type="ECO:0000256" key="2">
    <source>
        <dbReference type="ARBA" id="ARBA00012838"/>
    </source>
</evidence>
<keyword evidence="5 12" id="KW-0436">Ligase</keyword>
<dbReference type="Gene3D" id="2.20.28.20">
    <property type="entry name" value="Methionyl-tRNA synthetase, Zn-domain"/>
    <property type="match status" value="1"/>
</dbReference>
<reference evidence="15" key="2">
    <citation type="submission" date="2020-05" db="UniProtKB">
        <authorList>
            <consortium name="EnsemblMetazoa"/>
        </authorList>
    </citation>
    <scope>IDENTIFICATION</scope>
    <source>
        <strain evidence="15">IAEA</strain>
    </source>
</reference>
<sequence>MFLSDRLVQGTCPRCFTTKQFGDNCSSCGAIYSPIELIDPKSILSNSIPVEKKSKHLFFNIPYFEKFLKNWINSGVITSEIINKIQEWFKSGLQPWNISRDAPYFGFKIPLMLEKYFYVWFDAPIGYLNCLRYYYATKISAYINDIDFNFTEFMHKINSDIINKIINLASRSASFIHKYFHDSLSKNIENIQIYSKFINAETNISKYYREQNIKLVIHEVIKLSNLANHYLNDKAPWNLTDIKKDDDYLHEISSMGINMFYIIMIYLKPILPDLAKKSEIFLNKKLRWNDISKPLTLHRINKFQPLLSRITQEQINSILKEFTEK</sequence>
<evidence type="ECO:0000256" key="5">
    <source>
        <dbReference type="ARBA" id="ARBA00022598"/>
    </source>
</evidence>
<dbReference type="InterPro" id="IPR015413">
    <property type="entry name" value="Methionyl/Leucyl_tRNA_Synth"/>
</dbReference>
<name>A0A1B0C612_9MUSC</name>
<dbReference type="FunFam" id="2.20.28.20:FF:000001">
    <property type="entry name" value="Methionine--tRNA ligase"/>
    <property type="match status" value="1"/>
</dbReference>
<evidence type="ECO:0000256" key="12">
    <source>
        <dbReference type="RuleBase" id="RU363039"/>
    </source>
</evidence>
<dbReference type="Proteomes" id="UP000092460">
    <property type="component" value="Unassembled WGS sequence"/>
</dbReference>
<dbReference type="SUPFAM" id="SSF57770">
    <property type="entry name" value="Methionyl-tRNA synthetase (MetRS), Zn-domain"/>
    <property type="match status" value="1"/>
</dbReference>
<dbReference type="InterPro" id="IPR009080">
    <property type="entry name" value="tRNAsynth_Ia_anticodon-bd"/>
</dbReference>
<evidence type="ECO:0000313" key="15">
    <source>
        <dbReference type="EnsemblMetazoa" id="GPPI050122-PA"/>
    </source>
</evidence>
<evidence type="ECO:0000256" key="3">
    <source>
        <dbReference type="ARBA" id="ARBA00018335"/>
    </source>
</evidence>
<dbReference type="VEuPathDB" id="VectorBase:GPPI050122"/>
<comment type="subcellular location">
    <subcellularLocation>
        <location evidence="1">Cytoplasm</location>
    </subcellularLocation>
</comment>